<feature type="coiled-coil region" evidence="1">
    <location>
        <begin position="100"/>
        <end position="127"/>
    </location>
</feature>
<evidence type="ECO:0000256" key="1">
    <source>
        <dbReference type="SAM" id="Coils"/>
    </source>
</evidence>
<dbReference type="Pfam" id="PF04977">
    <property type="entry name" value="DivIC"/>
    <property type="match status" value="1"/>
</dbReference>
<evidence type="ECO:0000313" key="4">
    <source>
        <dbReference type="Proteomes" id="UP001144805"/>
    </source>
</evidence>
<dbReference type="EMBL" id="JAPKNK010000002">
    <property type="protein sequence ID" value="MCX5568490.1"/>
    <property type="molecule type" value="Genomic_DNA"/>
</dbReference>
<feature type="region of interest" description="Disordered" evidence="2">
    <location>
        <begin position="1"/>
        <end position="42"/>
    </location>
</feature>
<reference evidence="3" key="1">
    <citation type="submission" date="2022-11" db="EMBL/GenBank/DDBJ databases">
        <title>Biodiversity and phylogenetic relationships of bacteria.</title>
        <authorList>
            <person name="Machado R.A.R."/>
            <person name="Bhat A."/>
            <person name="Loulou A."/>
            <person name="Kallel S."/>
        </authorList>
    </citation>
    <scope>NUCLEOTIDE SEQUENCE</scope>
    <source>
        <strain evidence="3">K-TC2</strain>
    </source>
</reference>
<organism evidence="3 4">
    <name type="scientific">Kaistia nematophila</name>
    <dbReference type="NCBI Taxonomy" id="2994654"/>
    <lineage>
        <taxon>Bacteria</taxon>
        <taxon>Pseudomonadati</taxon>
        <taxon>Pseudomonadota</taxon>
        <taxon>Alphaproteobacteria</taxon>
        <taxon>Hyphomicrobiales</taxon>
        <taxon>Kaistiaceae</taxon>
        <taxon>Kaistia</taxon>
    </lineage>
</organism>
<dbReference type="AlphaFoldDB" id="A0A9X3IL53"/>
<sequence>MAAIGKGVSAWDPPEESGAYPASTSFSSRRRRGDHGRKPGVNRLAPCFIHHVAPRSDPRMTTKQRKHSKLRRLILPLGSLAVMGYFAYHSFNGDYGIWSRERMEREAIGLEKELAEMKAERLSLAARAQLLRPESLDPDMIDERARAKLNVVQADELVIGIAASQ</sequence>
<dbReference type="InterPro" id="IPR007060">
    <property type="entry name" value="FtsL/DivIC"/>
</dbReference>
<feature type="compositionally biased region" description="Basic residues" evidence="2">
    <location>
        <begin position="28"/>
        <end position="40"/>
    </location>
</feature>
<keyword evidence="4" id="KW-1185">Reference proteome</keyword>
<dbReference type="RefSeq" id="WP_266337471.1">
    <property type="nucleotide sequence ID" value="NZ_JAPKNK010000002.1"/>
</dbReference>
<keyword evidence="1" id="KW-0175">Coiled coil</keyword>
<name>A0A9X3IL53_9HYPH</name>
<gene>
    <name evidence="3" type="ORF">OSH07_04735</name>
</gene>
<accession>A0A9X3IL53</accession>
<evidence type="ECO:0000256" key="2">
    <source>
        <dbReference type="SAM" id="MobiDB-lite"/>
    </source>
</evidence>
<dbReference type="Proteomes" id="UP001144805">
    <property type="component" value="Unassembled WGS sequence"/>
</dbReference>
<evidence type="ECO:0000313" key="3">
    <source>
        <dbReference type="EMBL" id="MCX5568490.1"/>
    </source>
</evidence>
<comment type="caution">
    <text evidence="3">The sequence shown here is derived from an EMBL/GenBank/DDBJ whole genome shotgun (WGS) entry which is preliminary data.</text>
</comment>
<protein>
    <submittedName>
        <fullName evidence="3">Septum formation initiator family protein</fullName>
    </submittedName>
</protein>
<proteinExistence type="predicted"/>